<keyword evidence="4 7" id="KW-0812">Transmembrane</keyword>
<name>A0ABP3LS88_9DEIO</name>
<dbReference type="InterPro" id="IPR049177">
    <property type="entry name" value="MgtC_SapB_SrpB_YhiD_N"/>
</dbReference>
<keyword evidence="6 7" id="KW-0472">Membrane</keyword>
<feature type="transmembrane region" description="Helical" evidence="7">
    <location>
        <begin position="12"/>
        <end position="30"/>
    </location>
</feature>
<dbReference type="InterPro" id="IPR003416">
    <property type="entry name" value="MgtC/SapB/SrpB/YhiD_fam"/>
</dbReference>
<feature type="transmembrane region" description="Helical" evidence="7">
    <location>
        <begin position="78"/>
        <end position="99"/>
    </location>
</feature>
<evidence type="ECO:0000256" key="4">
    <source>
        <dbReference type="ARBA" id="ARBA00022692"/>
    </source>
</evidence>
<dbReference type="PANTHER" id="PTHR33778">
    <property type="entry name" value="PROTEIN MGTC"/>
    <property type="match status" value="1"/>
</dbReference>
<feature type="transmembrane region" description="Helical" evidence="7">
    <location>
        <begin position="119"/>
        <end position="142"/>
    </location>
</feature>
<keyword evidence="3" id="KW-1003">Cell membrane</keyword>
<evidence type="ECO:0000313" key="9">
    <source>
        <dbReference type="EMBL" id="GAA0504742.1"/>
    </source>
</evidence>
<accession>A0ABP3LS88</accession>
<comment type="caution">
    <text evidence="9">The sequence shown here is derived from an EMBL/GenBank/DDBJ whole genome shotgun (WGS) entry which is preliminary data.</text>
</comment>
<comment type="subcellular location">
    <subcellularLocation>
        <location evidence="1">Cell membrane</location>
        <topology evidence="1">Multi-pass membrane protein</topology>
    </subcellularLocation>
</comment>
<dbReference type="RefSeq" id="WP_343756872.1">
    <property type="nucleotide sequence ID" value="NZ_BAAADB010000008.1"/>
</dbReference>
<organism evidence="9 10">
    <name type="scientific">Deinococcus depolymerans</name>
    <dbReference type="NCBI Taxonomy" id="392408"/>
    <lineage>
        <taxon>Bacteria</taxon>
        <taxon>Thermotogati</taxon>
        <taxon>Deinococcota</taxon>
        <taxon>Deinococci</taxon>
        <taxon>Deinococcales</taxon>
        <taxon>Deinococcaceae</taxon>
        <taxon>Deinococcus</taxon>
    </lineage>
</organism>
<dbReference type="Proteomes" id="UP001500191">
    <property type="component" value="Unassembled WGS sequence"/>
</dbReference>
<feature type="transmembrane region" description="Helical" evidence="7">
    <location>
        <begin position="45"/>
        <end position="66"/>
    </location>
</feature>
<evidence type="ECO:0000256" key="2">
    <source>
        <dbReference type="ARBA" id="ARBA00009298"/>
    </source>
</evidence>
<reference evidence="10" key="1">
    <citation type="journal article" date="2019" name="Int. J. Syst. Evol. Microbiol.">
        <title>The Global Catalogue of Microorganisms (GCM) 10K type strain sequencing project: providing services to taxonomists for standard genome sequencing and annotation.</title>
        <authorList>
            <consortium name="The Broad Institute Genomics Platform"/>
            <consortium name="The Broad Institute Genome Sequencing Center for Infectious Disease"/>
            <person name="Wu L."/>
            <person name="Ma J."/>
        </authorList>
    </citation>
    <scope>NUCLEOTIDE SEQUENCE [LARGE SCALE GENOMIC DNA]</scope>
    <source>
        <strain evidence="10">JCM 14368</strain>
    </source>
</reference>
<proteinExistence type="inferred from homology"/>
<dbReference type="EMBL" id="BAAADB010000008">
    <property type="protein sequence ID" value="GAA0504742.1"/>
    <property type="molecule type" value="Genomic_DNA"/>
</dbReference>
<dbReference type="PRINTS" id="PR01837">
    <property type="entry name" value="MGTCSAPBPROT"/>
</dbReference>
<dbReference type="PANTHER" id="PTHR33778:SF1">
    <property type="entry name" value="MAGNESIUM TRANSPORTER YHID-RELATED"/>
    <property type="match status" value="1"/>
</dbReference>
<evidence type="ECO:0000313" key="10">
    <source>
        <dbReference type="Proteomes" id="UP001500191"/>
    </source>
</evidence>
<evidence type="ECO:0000256" key="1">
    <source>
        <dbReference type="ARBA" id="ARBA00004651"/>
    </source>
</evidence>
<feature type="domain" description="MgtC/SapB/SrpB/YhiD N-terminal" evidence="8">
    <location>
        <begin position="18"/>
        <end position="150"/>
    </location>
</feature>
<evidence type="ECO:0000256" key="7">
    <source>
        <dbReference type="SAM" id="Phobius"/>
    </source>
</evidence>
<evidence type="ECO:0000256" key="6">
    <source>
        <dbReference type="ARBA" id="ARBA00023136"/>
    </source>
</evidence>
<evidence type="ECO:0000256" key="5">
    <source>
        <dbReference type="ARBA" id="ARBA00022989"/>
    </source>
</evidence>
<comment type="similarity">
    <text evidence="2">Belongs to the MgtC/SapB family.</text>
</comment>
<protein>
    <submittedName>
        <fullName evidence="9">MgtC/SapB family protein</fullName>
    </submittedName>
</protein>
<sequence length="165" mass="17099">MGVLSESLSLQLQLLFPLLVAALLGGLVGWEREGPRRGAGLRTHMLVGVSAALFVELAGQMIRLYLSVGGGVRFDLAGVLGAVVSGVSFLGAGTIFFAGPERGTRGLTTAASLLSTAGVGVACGLELFVLAGGATLLFLFILRPLHAVERRWLARVRDDGPGMPD</sequence>
<keyword evidence="5 7" id="KW-1133">Transmembrane helix</keyword>
<evidence type="ECO:0000259" key="8">
    <source>
        <dbReference type="Pfam" id="PF02308"/>
    </source>
</evidence>
<keyword evidence="10" id="KW-1185">Reference proteome</keyword>
<evidence type="ECO:0000256" key="3">
    <source>
        <dbReference type="ARBA" id="ARBA00022475"/>
    </source>
</evidence>
<dbReference type="Pfam" id="PF02308">
    <property type="entry name" value="MgtC"/>
    <property type="match status" value="1"/>
</dbReference>
<gene>
    <name evidence="9" type="ORF">GCM10008937_10580</name>
</gene>